<organism evidence="1 2">
    <name type="scientific">Devosia pacifica</name>
    <dbReference type="NCBI Taxonomy" id="1335967"/>
    <lineage>
        <taxon>Bacteria</taxon>
        <taxon>Pseudomonadati</taxon>
        <taxon>Pseudomonadota</taxon>
        <taxon>Alphaproteobacteria</taxon>
        <taxon>Hyphomicrobiales</taxon>
        <taxon>Devosiaceae</taxon>
        <taxon>Devosia</taxon>
    </lineage>
</organism>
<evidence type="ECO:0008006" key="3">
    <source>
        <dbReference type="Google" id="ProtNLM"/>
    </source>
</evidence>
<protein>
    <recommendedName>
        <fullName evidence="3">GrpB family protein</fullName>
    </recommendedName>
</protein>
<dbReference type="PANTHER" id="PTHR34822">
    <property type="entry name" value="GRPB DOMAIN PROTEIN (AFU_ORTHOLOGUE AFUA_1G01530)"/>
    <property type="match status" value="1"/>
</dbReference>
<reference evidence="1" key="2">
    <citation type="submission" date="2020-09" db="EMBL/GenBank/DDBJ databases">
        <authorList>
            <person name="Sun Q."/>
            <person name="Kim S."/>
        </authorList>
    </citation>
    <scope>NUCLEOTIDE SEQUENCE</scope>
    <source>
        <strain evidence="1">KCTC 32437</strain>
    </source>
</reference>
<sequence length="179" mass="19830">MLGLAHGENLIVDYDSSWPAEFDAERARLHKALGELARGIEHYGSTSVPDMPAKPIIDILIGVEPLGAWQVCRRPLETLGYDYAETAGVPGHFIFGRGHDKTQRTHLVHIVAYLGDSWVSNLAFRDALRRDADLRTRYLSAKRTAARSAPHGRAEYNALKNRFIADIKASLAGQQGARQ</sequence>
<comment type="caution">
    <text evidence="1">The sequence shown here is derived from an EMBL/GenBank/DDBJ whole genome shotgun (WGS) entry which is preliminary data.</text>
</comment>
<evidence type="ECO:0000313" key="1">
    <source>
        <dbReference type="EMBL" id="GHA23001.1"/>
    </source>
</evidence>
<dbReference type="EMBL" id="BMZE01000002">
    <property type="protein sequence ID" value="GHA23001.1"/>
    <property type="molecule type" value="Genomic_DNA"/>
</dbReference>
<gene>
    <name evidence="1" type="primary">yqkA</name>
    <name evidence="1" type="ORF">GCM10007989_18100</name>
</gene>
<dbReference type="PANTHER" id="PTHR34822:SF1">
    <property type="entry name" value="GRPB FAMILY PROTEIN"/>
    <property type="match status" value="1"/>
</dbReference>
<keyword evidence="2" id="KW-1185">Reference proteome</keyword>
<dbReference type="Proteomes" id="UP000646579">
    <property type="component" value="Unassembled WGS sequence"/>
</dbReference>
<proteinExistence type="predicted"/>
<dbReference type="Gene3D" id="3.30.460.10">
    <property type="entry name" value="Beta Polymerase, domain 2"/>
    <property type="match status" value="1"/>
</dbReference>
<evidence type="ECO:0000313" key="2">
    <source>
        <dbReference type="Proteomes" id="UP000646579"/>
    </source>
</evidence>
<dbReference type="RefSeq" id="WP_189425364.1">
    <property type="nucleotide sequence ID" value="NZ_BMZE01000002.1"/>
</dbReference>
<dbReference type="InterPro" id="IPR043519">
    <property type="entry name" value="NT_sf"/>
</dbReference>
<reference evidence="1" key="1">
    <citation type="journal article" date="2014" name="Int. J. Syst. Evol. Microbiol.">
        <title>Complete genome sequence of Corynebacterium casei LMG S-19264T (=DSM 44701T), isolated from a smear-ripened cheese.</title>
        <authorList>
            <consortium name="US DOE Joint Genome Institute (JGI-PGF)"/>
            <person name="Walter F."/>
            <person name="Albersmeier A."/>
            <person name="Kalinowski J."/>
            <person name="Ruckert C."/>
        </authorList>
    </citation>
    <scope>NUCLEOTIDE SEQUENCE</scope>
    <source>
        <strain evidence="1">KCTC 32437</strain>
    </source>
</reference>
<accession>A0A918S3B6</accession>
<dbReference type="InterPro" id="IPR007344">
    <property type="entry name" value="GrpB/CoaE"/>
</dbReference>
<dbReference type="SUPFAM" id="SSF81301">
    <property type="entry name" value="Nucleotidyltransferase"/>
    <property type="match status" value="1"/>
</dbReference>
<name>A0A918S3B6_9HYPH</name>
<dbReference type="AlphaFoldDB" id="A0A918S3B6"/>
<dbReference type="Pfam" id="PF04229">
    <property type="entry name" value="GrpB"/>
    <property type="match status" value="1"/>
</dbReference>